<evidence type="ECO:0000313" key="2">
    <source>
        <dbReference type="EMBL" id="KAF5944000.1"/>
    </source>
</evidence>
<evidence type="ECO:0008006" key="4">
    <source>
        <dbReference type="Google" id="ProtNLM"/>
    </source>
</evidence>
<protein>
    <recommendedName>
        <fullName evidence="4">Non-haem dioxygenase N-terminal domain-containing protein</fullName>
    </recommendedName>
</protein>
<sequence length="101" mass="11432">MASSKAKGVREFTDHSRARQRAHACHPRALHNEPCPILSEDATSQTIPTVDMQQLLMVEATDFQLDKLHSICKEWGIFQIAIIEENQKGVQLVQLIDYGVF</sequence>
<reference evidence="2 3" key="2">
    <citation type="submission" date="2020-07" db="EMBL/GenBank/DDBJ databases">
        <title>Genome assembly of wild tea tree DASZ reveals pedigree and selection history of tea varieties.</title>
        <authorList>
            <person name="Zhang W."/>
        </authorList>
    </citation>
    <scope>NUCLEOTIDE SEQUENCE [LARGE SCALE GENOMIC DNA]</scope>
    <source>
        <strain evidence="3">cv. G240</strain>
        <tissue evidence="2">Leaf</tissue>
    </source>
</reference>
<organism evidence="2 3">
    <name type="scientific">Camellia sinensis</name>
    <name type="common">Tea plant</name>
    <name type="synonym">Thea sinensis</name>
    <dbReference type="NCBI Taxonomy" id="4442"/>
    <lineage>
        <taxon>Eukaryota</taxon>
        <taxon>Viridiplantae</taxon>
        <taxon>Streptophyta</taxon>
        <taxon>Embryophyta</taxon>
        <taxon>Tracheophyta</taxon>
        <taxon>Spermatophyta</taxon>
        <taxon>Magnoliopsida</taxon>
        <taxon>eudicotyledons</taxon>
        <taxon>Gunneridae</taxon>
        <taxon>Pentapetalae</taxon>
        <taxon>asterids</taxon>
        <taxon>Ericales</taxon>
        <taxon>Theaceae</taxon>
        <taxon>Camellia</taxon>
    </lineage>
</organism>
<proteinExistence type="predicted"/>
<dbReference type="AlphaFoldDB" id="A0A7J7GTJ3"/>
<gene>
    <name evidence="2" type="ORF">HYC85_018077</name>
</gene>
<evidence type="ECO:0000313" key="3">
    <source>
        <dbReference type="Proteomes" id="UP000593564"/>
    </source>
</evidence>
<comment type="caution">
    <text evidence="2">The sequence shown here is derived from an EMBL/GenBank/DDBJ whole genome shotgun (WGS) entry which is preliminary data.</text>
</comment>
<accession>A0A7J7GTJ3</accession>
<dbReference type="Proteomes" id="UP000593564">
    <property type="component" value="Unassembled WGS sequence"/>
</dbReference>
<feature type="compositionally biased region" description="Basic and acidic residues" evidence="1">
    <location>
        <begin position="8"/>
        <end position="17"/>
    </location>
</feature>
<dbReference type="EMBL" id="JACBKZ010000008">
    <property type="protein sequence ID" value="KAF5944000.1"/>
    <property type="molecule type" value="Genomic_DNA"/>
</dbReference>
<reference evidence="3" key="1">
    <citation type="journal article" date="2020" name="Nat. Commun.">
        <title>Genome assembly of wild tea tree DASZ reveals pedigree and selection history of tea varieties.</title>
        <authorList>
            <person name="Zhang W."/>
            <person name="Zhang Y."/>
            <person name="Qiu H."/>
            <person name="Guo Y."/>
            <person name="Wan H."/>
            <person name="Zhang X."/>
            <person name="Scossa F."/>
            <person name="Alseekh S."/>
            <person name="Zhang Q."/>
            <person name="Wang P."/>
            <person name="Xu L."/>
            <person name="Schmidt M.H."/>
            <person name="Jia X."/>
            <person name="Li D."/>
            <person name="Zhu A."/>
            <person name="Guo F."/>
            <person name="Chen W."/>
            <person name="Ni D."/>
            <person name="Usadel B."/>
            <person name="Fernie A.R."/>
            <person name="Wen W."/>
        </authorList>
    </citation>
    <scope>NUCLEOTIDE SEQUENCE [LARGE SCALE GENOMIC DNA]</scope>
    <source>
        <strain evidence="3">cv. G240</strain>
    </source>
</reference>
<evidence type="ECO:0000256" key="1">
    <source>
        <dbReference type="SAM" id="MobiDB-lite"/>
    </source>
</evidence>
<keyword evidence="3" id="KW-1185">Reference proteome</keyword>
<name>A0A7J7GTJ3_CAMSI</name>
<feature type="region of interest" description="Disordered" evidence="1">
    <location>
        <begin position="1"/>
        <end position="25"/>
    </location>
</feature>